<dbReference type="AlphaFoldDB" id="A0A5C4LEA9"/>
<organism evidence="2 3">
    <name type="scientific">Methylobacterium terricola</name>
    <dbReference type="NCBI Taxonomy" id="2583531"/>
    <lineage>
        <taxon>Bacteria</taxon>
        <taxon>Pseudomonadati</taxon>
        <taxon>Pseudomonadota</taxon>
        <taxon>Alphaproteobacteria</taxon>
        <taxon>Hyphomicrobiales</taxon>
        <taxon>Methylobacteriaceae</taxon>
        <taxon>Methylobacterium</taxon>
    </lineage>
</organism>
<dbReference type="GO" id="GO:0005829">
    <property type="term" value="C:cytosol"/>
    <property type="evidence" value="ECO:0007669"/>
    <property type="project" value="TreeGrafter"/>
</dbReference>
<evidence type="ECO:0000256" key="1">
    <source>
        <dbReference type="HAMAP-Rule" id="MF_01187"/>
    </source>
</evidence>
<dbReference type="PANTHER" id="PTHR33505">
    <property type="entry name" value="ZGC:162634"/>
    <property type="match status" value="1"/>
</dbReference>
<reference evidence="2 3" key="1">
    <citation type="submission" date="2019-06" db="EMBL/GenBank/DDBJ databases">
        <title>Genome of Methylobacterium sp. 17Sr1-39.</title>
        <authorList>
            <person name="Seo T."/>
        </authorList>
    </citation>
    <scope>NUCLEOTIDE SEQUENCE [LARGE SCALE GENOMIC DNA]</scope>
    <source>
        <strain evidence="2 3">17Sr1-39</strain>
    </source>
</reference>
<gene>
    <name evidence="2" type="ORF">FF100_21420</name>
</gene>
<dbReference type="InterPro" id="IPR005651">
    <property type="entry name" value="Trm112-like"/>
</dbReference>
<name>A0A5C4LEA9_9HYPH</name>
<dbReference type="SUPFAM" id="SSF158997">
    <property type="entry name" value="Trm112p-like"/>
    <property type="match status" value="1"/>
</dbReference>
<accession>A0A5C4LEA9</accession>
<keyword evidence="3" id="KW-1185">Reference proteome</keyword>
<dbReference type="Pfam" id="PF03966">
    <property type="entry name" value="Trm112p"/>
    <property type="match status" value="1"/>
</dbReference>
<evidence type="ECO:0000313" key="2">
    <source>
        <dbReference type="EMBL" id="TNC10886.1"/>
    </source>
</evidence>
<dbReference type="OrthoDB" id="9812205at2"/>
<protein>
    <recommendedName>
        <fullName evidence="1">UPF0434 protein FF100_21420</fullName>
    </recommendedName>
</protein>
<comment type="similarity">
    <text evidence="1">Belongs to the UPF0434 family.</text>
</comment>
<dbReference type="Gene3D" id="2.20.25.10">
    <property type="match status" value="1"/>
</dbReference>
<evidence type="ECO:0000313" key="3">
    <source>
        <dbReference type="Proteomes" id="UP000305267"/>
    </source>
</evidence>
<dbReference type="Proteomes" id="UP000305267">
    <property type="component" value="Unassembled WGS sequence"/>
</dbReference>
<dbReference type="HAMAP" id="MF_01187">
    <property type="entry name" value="UPF0434"/>
    <property type="match status" value="1"/>
</dbReference>
<sequence length="70" mass="7826">MSQGCLVTDSLDATRIDPKLLELLVCPLTKERLDYDSARQELISRSAKLAYPIRDGIPIMLPEEARPLAD</sequence>
<comment type="caution">
    <text evidence="2">The sequence shown here is derived from an EMBL/GenBank/DDBJ whole genome shotgun (WGS) entry which is preliminary data.</text>
</comment>
<dbReference type="EMBL" id="VDDA01000011">
    <property type="protein sequence ID" value="TNC10886.1"/>
    <property type="molecule type" value="Genomic_DNA"/>
</dbReference>
<dbReference type="FunFam" id="2.20.25.10:FF:000002">
    <property type="entry name" value="UPF0434 protein YcaR"/>
    <property type="match status" value="1"/>
</dbReference>
<dbReference type="PANTHER" id="PTHR33505:SF4">
    <property type="entry name" value="PROTEIN PREY, MITOCHONDRIAL"/>
    <property type="match status" value="1"/>
</dbReference>
<proteinExistence type="inferred from homology"/>